<sequence length="116" mass="12730">MAKITSFSPFLLFTVMIILLLTVLKPSTFAKCTPRPCQGKQSWPELVGKDQNTAYFDIRRDNPQVDNITFLISDALSDALWPRANEGGDFCCNHVLLVIGHITSGGDGVIKVPHVG</sequence>
<reference evidence="1" key="1">
    <citation type="submission" date="2021-05" db="EMBL/GenBank/DDBJ databases">
        <authorList>
            <person name="Scholz U."/>
            <person name="Mascher M."/>
            <person name="Fiebig A."/>
        </authorList>
    </citation>
    <scope>NUCLEOTIDE SEQUENCE [LARGE SCALE GENOMIC DNA]</scope>
</reference>
<evidence type="ECO:0000313" key="2">
    <source>
        <dbReference type="Proteomes" id="UP001732700"/>
    </source>
</evidence>
<keyword evidence="2" id="KW-1185">Reference proteome</keyword>
<accession>A0ACD5U0L5</accession>
<proteinExistence type="predicted"/>
<dbReference type="EnsemblPlants" id="AVESA.00010b.r2.1DG0155520.1">
    <property type="protein sequence ID" value="AVESA.00010b.r2.1DG0155520.1.CDS"/>
    <property type="gene ID" value="AVESA.00010b.r2.1DG0155520"/>
</dbReference>
<organism evidence="1 2">
    <name type="scientific">Avena sativa</name>
    <name type="common">Oat</name>
    <dbReference type="NCBI Taxonomy" id="4498"/>
    <lineage>
        <taxon>Eukaryota</taxon>
        <taxon>Viridiplantae</taxon>
        <taxon>Streptophyta</taxon>
        <taxon>Embryophyta</taxon>
        <taxon>Tracheophyta</taxon>
        <taxon>Spermatophyta</taxon>
        <taxon>Magnoliopsida</taxon>
        <taxon>Liliopsida</taxon>
        <taxon>Poales</taxon>
        <taxon>Poaceae</taxon>
        <taxon>BOP clade</taxon>
        <taxon>Pooideae</taxon>
        <taxon>Poodae</taxon>
        <taxon>Poeae</taxon>
        <taxon>Poeae Chloroplast Group 1 (Aveneae type)</taxon>
        <taxon>Aveninae</taxon>
        <taxon>Avena</taxon>
    </lineage>
</organism>
<protein>
    <submittedName>
        <fullName evidence="1">Uncharacterized protein</fullName>
    </submittedName>
</protein>
<dbReference type="Proteomes" id="UP001732700">
    <property type="component" value="Chromosome 1D"/>
</dbReference>
<name>A0ACD5U0L5_AVESA</name>
<evidence type="ECO:0000313" key="1">
    <source>
        <dbReference type="EnsemblPlants" id="AVESA.00010b.r2.1DG0155520.1.CDS"/>
    </source>
</evidence>
<reference evidence="1" key="2">
    <citation type="submission" date="2025-09" db="UniProtKB">
        <authorList>
            <consortium name="EnsemblPlants"/>
        </authorList>
    </citation>
    <scope>IDENTIFICATION</scope>
</reference>